<evidence type="ECO:0000256" key="1">
    <source>
        <dbReference type="SAM" id="MobiDB-lite"/>
    </source>
</evidence>
<dbReference type="EMBL" id="FZPH01000002">
    <property type="protein sequence ID" value="SNS93975.1"/>
    <property type="molecule type" value="Genomic_DNA"/>
</dbReference>
<proteinExistence type="predicted"/>
<protein>
    <recommendedName>
        <fullName evidence="4">Lipoprotein</fullName>
    </recommendedName>
</protein>
<keyword evidence="3" id="KW-1185">Reference proteome</keyword>
<sequence>MKLFLTGVTITALVALSGCGTETKSEETASSPAPAATSAAPTTVPTTAPAIDAITAQACADIKKDVKDNADKIAKAEKIGPPAGHIAVSAQWIAGSAAVIAHSIGANATVSAAADKVQQEMMTLGEETNKSARAKPSRKALDAAVAEFNTACSAT</sequence>
<evidence type="ECO:0000313" key="3">
    <source>
        <dbReference type="Proteomes" id="UP000198362"/>
    </source>
</evidence>
<reference evidence="2 3" key="1">
    <citation type="submission" date="2017-06" db="EMBL/GenBank/DDBJ databases">
        <authorList>
            <person name="Kim H.J."/>
            <person name="Triplett B.A."/>
        </authorList>
    </citation>
    <scope>NUCLEOTIDE SEQUENCE [LARGE SCALE GENOMIC DNA]</scope>
    <source>
        <strain evidence="2 3">CGMCC 4.5593</strain>
    </source>
</reference>
<dbReference type="AlphaFoldDB" id="A0A239IK76"/>
<dbReference type="Proteomes" id="UP000198362">
    <property type="component" value="Unassembled WGS sequence"/>
</dbReference>
<dbReference type="PROSITE" id="PS51257">
    <property type="entry name" value="PROKAR_LIPOPROTEIN"/>
    <property type="match status" value="1"/>
</dbReference>
<gene>
    <name evidence="2" type="ORF">SAMN05421812_102438</name>
</gene>
<evidence type="ECO:0008006" key="4">
    <source>
        <dbReference type="Google" id="ProtNLM"/>
    </source>
</evidence>
<evidence type="ECO:0000313" key="2">
    <source>
        <dbReference type="EMBL" id="SNS93975.1"/>
    </source>
</evidence>
<organism evidence="2 3">
    <name type="scientific">Asanoa hainanensis</name>
    <dbReference type="NCBI Taxonomy" id="560556"/>
    <lineage>
        <taxon>Bacteria</taxon>
        <taxon>Bacillati</taxon>
        <taxon>Actinomycetota</taxon>
        <taxon>Actinomycetes</taxon>
        <taxon>Micromonosporales</taxon>
        <taxon>Micromonosporaceae</taxon>
        <taxon>Asanoa</taxon>
    </lineage>
</organism>
<feature type="compositionally biased region" description="Low complexity" evidence="1">
    <location>
        <begin position="28"/>
        <end position="44"/>
    </location>
</feature>
<name>A0A239IK76_9ACTN</name>
<feature type="region of interest" description="Disordered" evidence="1">
    <location>
        <begin position="23"/>
        <end position="44"/>
    </location>
</feature>
<accession>A0A239IK76</accession>